<dbReference type="EMBL" id="JAPCIO010000005">
    <property type="protein sequence ID" value="MCW1148401.1"/>
    <property type="molecule type" value="Genomic_DNA"/>
</dbReference>
<dbReference type="RefSeq" id="WP_264369151.1">
    <property type="nucleotide sequence ID" value="NZ_JAPCIO010000005.1"/>
</dbReference>
<dbReference type="Pfam" id="PF08974">
    <property type="entry name" value="DUF1877"/>
    <property type="match status" value="1"/>
</dbReference>
<keyword evidence="2" id="KW-1185">Reference proteome</keyword>
<comment type="caution">
    <text evidence="1">The sequence shown here is derived from an EMBL/GenBank/DDBJ whole genome shotgun (WGS) entry which is preliminary data.</text>
</comment>
<dbReference type="InterPro" id="IPR035944">
    <property type="entry name" value="YfbM-like_sf"/>
</dbReference>
<organism evidence="1 2">
    <name type="scientific">Flavobacterium lacisediminis</name>
    <dbReference type="NCBI Taxonomy" id="2989705"/>
    <lineage>
        <taxon>Bacteria</taxon>
        <taxon>Pseudomonadati</taxon>
        <taxon>Bacteroidota</taxon>
        <taxon>Flavobacteriia</taxon>
        <taxon>Flavobacteriales</taxon>
        <taxon>Flavobacteriaceae</taxon>
        <taxon>Flavobacterium</taxon>
    </lineage>
</organism>
<gene>
    <name evidence="1" type="ORF">OJ995_09235</name>
</gene>
<evidence type="ECO:0000313" key="1">
    <source>
        <dbReference type="EMBL" id="MCW1148401.1"/>
    </source>
</evidence>
<dbReference type="InterPro" id="IPR015068">
    <property type="entry name" value="DUF1877"/>
</dbReference>
<evidence type="ECO:0000313" key="2">
    <source>
        <dbReference type="Proteomes" id="UP001165677"/>
    </source>
</evidence>
<name>A0ABT3EIJ8_9FLAO</name>
<dbReference type="Proteomes" id="UP001165677">
    <property type="component" value="Unassembled WGS sequence"/>
</dbReference>
<proteinExistence type="predicted"/>
<sequence>MGLIACYYVIEDNIIDKTIHLSFDYESYLENNFSEEELNNLIFGQDTKSWNPLFELLKILDTSNTKVLCQIDKDDFYIKESENMTSFYFHDSKRVNEIWSELKNITSEKITKSLENEKLKERISNIEGYYNERIHWAESIMIEYNQIYNAFESAHKFKKGIIISIS</sequence>
<accession>A0ABT3EIJ8</accession>
<reference evidence="1" key="1">
    <citation type="submission" date="2022-10" db="EMBL/GenBank/DDBJ databases">
        <title>Flavobacterium sp. nov., a bacterium isolated from lake sediment.</title>
        <authorList>
            <person name="Qu J.-H."/>
        </authorList>
    </citation>
    <scope>NUCLEOTIDE SEQUENCE</scope>
    <source>
        <strain evidence="1">TH16-21</strain>
    </source>
</reference>
<dbReference type="Gene3D" id="3.40.1760.10">
    <property type="entry name" value="YfbM-like super family"/>
    <property type="match status" value="1"/>
</dbReference>
<protein>
    <submittedName>
        <fullName evidence="1">DUF1877 family protein</fullName>
    </submittedName>
</protein>